<accession>A0AAD4GIB1</accession>
<protein>
    <recommendedName>
        <fullName evidence="3">F-box domain-containing protein</fullName>
    </recommendedName>
</protein>
<comment type="caution">
    <text evidence="1">The sequence shown here is derived from an EMBL/GenBank/DDBJ whole genome shotgun (WGS) entry which is preliminary data.</text>
</comment>
<reference evidence="1" key="1">
    <citation type="submission" date="2019-10" db="EMBL/GenBank/DDBJ databases">
        <authorList>
            <consortium name="DOE Joint Genome Institute"/>
            <person name="Kuo A."/>
            <person name="Miyauchi S."/>
            <person name="Kiss E."/>
            <person name="Drula E."/>
            <person name="Kohler A."/>
            <person name="Sanchez-Garcia M."/>
            <person name="Andreopoulos B."/>
            <person name="Barry K.W."/>
            <person name="Bonito G."/>
            <person name="Buee M."/>
            <person name="Carver A."/>
            <person name="Chen C."/>
            <person name="Cichocki N."/>
            <person name="Clum A."/>
            <person name="Culley D."/>
            <person name="Crous P.W."/>
            <person name="Fauchery L."/>
            <person name="Girlanda M."/>
            <person name="Hayes R."/>
            <person name="Keri Z."/>
            <person name="LaButti K."/>
            <person name="Lipzen A."/>
            <person name="Lombard V."/>
            <person name="Magnuson J."/>
            <person name="Maillard F."/>
            <person name="Morin E."/>
            <person name="Murat C."/>
            <person name="Nolan M."/>
            <person name="Ohm R."/>
            <person name="Pangilinan J."/>
            <person name="Pereira M."/>
            <person name="Perotto S."/>
            <person name="Peter M."/>
            <person name="Riley R."/>
            <person name="Sitrit Y."/>
            <person name="Stielow B."/>
            <person name="Szollosi G."/>
            <person name="Zifcakova L."/>
            <person name="Stursova M."/>
            <person name="Spatafora J.W."/>
            <person name="Tedersoo L."/>
            <person name="Vaario L.-M."/>
            <person name="Yamada A."/>
            <person name="Yan M."/>
            <person name="Wang P."/>
            <person name="Xu J."/>
            <person name="Bruns T."/>
            <person name="Baldrian P."/>
            <person name="Vilgalys R."/>
            <person name="Henrissat B."/>
            <person name="Grigoriev I.V."/>
            <person name="Hibbett D."/>
            <person name="Nagy L.G."/>
            <person name="Martin F.M."/>
        </authorList>
    </citation>
    <scope>NUCLEOTIDE SEQUENCE</scope>
    <source>
        <strain evidence="1">BED1</strain>
    </source>
</reference>
<keyword evidence="2" id="KW-1185">Reference proteome</keyword>
<gene>
    <name evidence="1" type="ORF">L210DRAFT_905187</name>
</gene>
<proteinExistence type="predicted"/>
<dbReference type="AlphaFoldDB" id="A0AAD4GIB1"/>
<reference evidence="1" key="2">
    <citation type="journal article" date="2020" name="Nat. Commun.">
        <title>Large-scale genome sequencing of mycorrhizal fungi provides insights into the early evolution of symbiotic traits.</title>
        <authorList>
            <person name="Miyauchi S."/>
            <person name="Kiss E."/>
            <person name="Kuo A."/>
            <person name="Drula E."/>
            <person name="Kohler A."/>
            <person name="Sanchez-Garcia M."/>
            <person name="Morin E."/>
            <person name="Andreopoulos B."/>
            <person name="Barry K.W."/>
            <person name="Bonito G."/>
            <person name="Buee M."/>
            <person name="Carver A."/>
            <person name="Chen C."/>
            <person name="Cichocki N."/>
            <person name="Clum A."/>
            <person name="Culley D."/>
            <person name="Crous P.W."/>
            <person name="Fauchery L."/>
            <person name="Girlanda M."/>
            <person name="Hayes R.D."/>
            <person name="Keri Z."/>
            <person name="LaButti K."/>
            <person name="Lipzen A."/>
            <person name="Lombard V."/>
            <person name="Magnuson J."/>
            <person name="Maillard F."/>
            <person name="Murat C."/>
            <person name="Nolan M."/>
            <person name="Ohm R.A."/>
            <person name="Pangilinan J."/>
            <person name="Pereira M.F."/>
            <person name="Perotto S."/>
            <person name="Peter M."/>
            <person name="Pfister S."/>
            <person name="Riley R."/>
            <person name="Sitrit Y."/>
            <person name="Stielow J.B."/>
            <person name="Szollosi G."/>
            <person name="Zifcakova L."/>
            <person name="Stursova M."/>
            <person name="Spatafora J.W."/>
            <person name="Tedersoo L."/>
            <person name="Vaario L.M."/>
            <person name="Yamada A."/>
            <person name="Yan M."/>
            <person name="Wang P."/>
            <person name="Xu J."/>
            <person name="Bruns T."/>
            <person name="Baldrian P."/>
            <person name="Vilgalys R."/>
            <person name="Dunand C."/>
            <person name="Henrissat B."/>
            <person name="Grigoriev I.V."/>
            <person name="Hibbett D."/>
            <person name="Nagy L.G."/>
            <person name="Martin F.M."/>
        </authorList>
    </citation>
    <scope>NUCLEOTIDE SEQUENCE</scope>
    <source>
        <strain evidence="1">BED1</strain>
    </source>
</reference>
<name>A0AAD4GIB1_BOLED</name>
<evidence type="ECO:0008006" key="3">
    <source>
        <dbReference type="Google" id="ProtNLM"/>
    </source>
</evidence>
<dbReference type="Proteomes" id="UP001194468">
    <property type="component" value="Unassembled WGS sequence"/>
</dbReference>
<dbReference type="EMBL" id="WHUW01000005">
    <property type="protein sequence ID" value="KAF8445722.1"/>
    <property type="molecule type" value="Genomic_DNA"/>
</dbReference>
<organism evidence="1 2">
    <name type="scientific">Boletus edulis BED1</name>
    <dbReference type="NCBI Taxonomy" id="1328754"/>
    <lineage>
        <taxon>Eukaryota</taxon>
        <taxon>Fungi</taxon>
        <taxon>Dikarya</taxon>
        <taxon>Basidiomycota</taxon>
        <taxon>Agaricomycotina</taxon>
        <taxon>Agaricomycetes</taxon>
        <taxon>Agaricomycetidae</taxon>
        <taxon>Boletales</taxon>
        <taxon>Boletineae</taxon>
        <taxon>Boletaceae</taxon>
        <taxon>Boletoideae</taxon>
        <taxon>Boletus</taxon>
    </lineage>
</organism>
<evidence type="ECO:0000313" key="1">
    <source>
        <dbReference type="EMBL" id="KAF8445722.1"/>
    </source>
</evidence>
<sequence>MIPYLAQLPPDIYDGILTHVPRGERQQTTLSLTRVIPRFPVPLQHLFECIRLRSAESVVHLCRLRGRLEESRWVNEL</sequence>
<evidence type="ECO:0000313" key="2">
    <source>
        <dbReference type="Proteomes" id="UP001194468"/>
    </source>
</evidence>